<gene>
    <name evidence="2" type="ORF">K450DRAFT_237860</name>
</gene>
<dbReference type="AlphaFoldDB" id="A0AAD5HFS2"/>
<reference evidence="2" key="2">
    <citation type="journal article" date="2022" name="Proc. Natl. Acad. Sci. U.S.A.">
        <title>Diploid-dominant life cycles characterize the early evolution of Fungi.</title>
        <authorList>
            <person name="Amses K.R."/>
            <person name="Simmons D.R."/>
            <person name="Longcore J.E."/>
            <person name="Mondo S.J."/>
            <person name="Seto K."/>
            <person name="Jeronimo G.H."/>
            <person name="Bonds A.E."/>
            <person name="Quandt C.A."/>
            <person name="Davis W.J."/>
            <person name="Chang Y."/>
            <person name="Federici B.A."/>
            <person name="Kuo A."/>
            <person name="LaButti K."/>
            <person name="Pangilinan J."/>
            <person name="Andreopoulos W."/>
            <person name="Tritt A."/>
            <person name="Riley R."/>
            <person name="Hundley H."/>
            <person name="Johnson J."/>
            <person name="Lipzen A."/>
            <person name="Barry K."/>
            <person name="Lang B.F."/>
            <person name="Cuomo C.A."/>
            <person name="Buchler N.E."/>
            <person name="Grigoriev I.V."/>
            <person name="Spatafora J.W."/>
            <person name="Stajich J.E."/>
            <person name="James T.Y."/>
        </authorList>
    </citation>
    <scope>NUCLEOTIDE SEQUENCE</scope>
    <source>
        <strain evidence="2">AG</strain>
    </source>
</reference>
<evidence type="ECO:0000313" key="3">
    <source>
        <dbReference type="Proteomes" id="UP001206595"/>
    </source>
</evidence>
<organism evidence="2 3">
    <name type="scientific">Umbelopsis ramanniana AG</name>
    <dbReference type="NCBI Taxonomy" id="1314678"/>
    <lineage>
        <taxon>Eukaryota</taxon>
        <taxon>Fungi</taxon>
        <taxon>Fungi incertae sedis</taxon>
        <taxon>Mucoromycota</taxon>
        <taxon>Mucoromycotina</taxon>
        <taxon>Umbelopsidomycetes</taxon>
        <taxon>Umbelopsidales</taxon>
        <taxon>Umbelopsidaceae</taxon>
        <taxon>Umbelopsis</taxon>
    </lineage>
</organism>
<accession>A0AAD5HFS2</accession>
<dbReference type="RefSeq" id="XP_051445312.1">
    <property type="nucleotide sequence ID" value="XM_051588496.1"/>
</dbReference>
<dbReference type="Proteomes" id="UP001206595">
    <property type="component" value="Unassembled WGS sequence"/>
</dbReference>
<name>A0AAD5HFS2_UMBRA</name>
<proteinExistence type="predicted"/>
<protein>
    <submittedName>
        <fullName evidence="2">Uncharacterized protein</fullName>
    </submittedName>
</protein>
<dbReference type="GeneID" id="75913841"/>
<reference evidence="2" key="1">
    <citation type="submission" date="2021-06" db="EMBL/GenBank/DDBJ databases">
        <authorList>
            <consortium name="DOE Joint Genome Institute"/>
            <person name="Mondo S.J."/>
            <person name="Amses K.R."/>
            <person name="Simmons D.R."/>
            <person name="Longcore J.E."/>
            <person name="Seto K."/>
            <person name="Alves G.H."/>
            <person name="Bonds A.E."/>
            <person name="Quandt C.A."/>
            <person name="Davis W.J."/>
            <person name="Chang Y."/>
            <person name="Letcher P.M."/>
            <person name="Powell M.J."/>
            <person name="Kuo A."/>
            <person name="Labutti K."/>
            <person name="Pangilinan J."/>
            <person name="Andreopoulos W."/>
            <person name="Tritt A."/>
            <person name="Riley R."/>
            <person name="Hundley H."/>
            <person name="Johnson J."/>
            <person name="Lipzen A."/>
            <person name="Barry K."/>
            <person name="Berbee M.L."/>
            <person name="Buchler N.E."/>
            <person name="Grigoriev I.V."/>
            <person name="Spatafora J.W."/>
            <person name="Stajich J.E."/>
            <person name="James T.Y."/>
        </authorList>
    </citation>
    <scope>NUCLEOTIDE SEQUENCE</scope>
    <source>
        <strain evidence="2">AG</strain>
    </source>
</reference>
<sequence length="107" mass="11978">MKPSTLFIFSLIYILSLVYQVKAGSFAACFGRNGTSCFKHSCEPFNCCNFFADIKNLMQSGWVDDEAGCIFYFNSGCVGATYNMNSTYIEDLSDALFMNQAAVRCQY</sequence>
<evidence type="ECO:0000313" key="2">
    <source>
        <dbReference type="EMBL" id="KAI8580308.1"/>
    </source>
</evidence>
<dbReference type="EMBL" id="MU620913">
    <property type="protein sequence ID" value="KAI8580308.1"/>
    <property type="molecule type" value="Genomic_DNA"/>
</dbReference>
<keyword evidence="3" id="KW-1185">Reference proteome</keyword>
<keyword evidence="1" id="KW-0732">Signal</keyword>
<feature type="signal peptide" evidence="1">
    <location>
        <begin position="1"/>
        <end position="23"/>
    </location>
</feature>
<feature type="chain" id="PRO_5042201135" evidence="1">
    <location>
        <begin position="24"/>
        <end position="107"/>
    </location>
</feature>
<comment type="caution">
    <text evidence="2">The sequence shown here is derived from an EMBL/GenBank/DDBJ whole genome shotgun (WGS) entry which is preliminary data.</text>
</comment>
<evidence type="ECO:0000256" key="1">
    <source>
        <dbReference type="SAM" id="SignalP"/>
    </source>
</evidence>